<evidence type="ECO:0000256" key="5">
    <source>
        <dbReference type="ARBA" id="ARBA00022617"/>
    </source>
</evidence>
<reference evidence="16" key="1">
    <citation type="journal article" date="2023" name="bioRxiv">
        <title>Scaffold-level genome assemblies of two parasitoid biocontrol wasps reveal the parthenogenesis mechanism and an associated novel virus.</title>
        <authorList>
            <person name="Inwood S."/>
            <person name="Skelly J."/>
            <person name="Guhlin J."/>
            <person name="Harrop T."/>
            <person name="Goldson S."/>
            <person name="Dearden P."/>
        </authorList>
    </citation>
    <scope>NUCLEOTIDE SEQUENCE</scope>
    <source>
        <strain evidence="16">Lincoln</strain>
        <tissue evidence="16">Whole body</tissue>
    </source>
</reference>
<keyword evidence="12 15" id="KW-0472">Membrane</keyword>
<dbReference type="EMBL" id="JAQQBR010000005">
    <property type="protein sequence ID" value="KAK0175417.1"/>
    <property type="molecule type" value="Genomic_DNA"/>
</dbReference>
<dbReference type="PRINTS" id="PR00385">
    <property type="entry name" value="P450"/>
</dbReference>
<dbReference type="GO" id="GO:0005506">
    <property type="term" value="F:iron ion binding"/>
    <property type="evidence" value="ECO:0007669"/>
    <property type="project" value="InterPro"/>
</dbReference>
<dbReference type="GO" id="GO:0020037">
    <property type="term" value="F:heme binding"/>
    <property type="evidence" value="ECO:0007669"/>
    <property type="project" value="InterPro"/>
</dbReference>
<keyword evidence="10 13" id="KW-0408">Iron</keyword>
<evidence type="ECO:0000313" key="16">
    <source>
        <dbReference type="EMBL" id="KAK0175417.1"/>
    </source>
</evidence>
<evidence type="ECO:0000256" key="1">
    <source>
        <dbReference type="ARBA" id="ARBA00001971"/>
    </source>
</evidence>
<keyword evidence="11 14" id="KW-0503">Monooxygenase</keyword>
<dbReference type="SUPFAM" id="SSF48264">
    <property type="entry name" value="Cytochrome P450"/>
    <property type="match status" value="1"/>
</dbReference>
<reference evidence="16" key="2">
    <citation type="submission" date="2023-03" db="EMBL/GenBank/DDBJ databases">
        <authorList>
            <person name="Inwood S.N."/>
            <person name="Skelly J.G."/>
            <person name="Guhlin J."/>
            <person name="Harrop T.W.R."/>
            <person name="Goldson S.G."/>
            <person name="Dearden P.K."/>
        </authorList>
    </citation>
    <scope>NUCLEOTIDE SEQUENCE</scope>
    <source>
        <strain evidence="16">Lincoln</strain>
        <tissue evidence="16">Whole body</tissue>
    </source>
</reference>
<evidence type="ECO:0000313" key="17">
    <source>
        <dbReference type="Proteomes" id="UP001168972"/>
    </source>
</evidence>
<keyword evidence="8" id="KW-0492">Microsome</keyword>
<comment type="subcellular location">
    <subcellularLocation>
        <location evidence="3">Endoplasmic reticulum membrane</location>
        <topology evidence="3">Peripheral membrane protein</topology>
    </subcellularLocation>
    <subcellularLocation>
        <location evidence="2">Microsome membrane</location>
        <topology evidence="2">Peripheral membrane protein</topology>
    </subcellularLocation>
</comment>
<dbReference type="PROSITE" id="PS00086">
    <property type="entry name" value="CYTOCHROME_P450"/>
    <property type="match status" value="1"/>
</dbReference>
<comment type="cofactor">
    <cofactor evidence="1 13">
        <name>heme</name>
        <dbReference type="ChEBI" id="CHEBI:30413"/>
    </cofactor>
</comment>
<evidence type="ECO:0000256" key="15">
    <source>
        <dbReference type="SAM" id="Phobius"/>
    </source>
</evidence>
<dbReference type="Gene3D" id="1.10.630.10">
    <property type="entry name" value="Cytochrome P450"/>
    <property type="match status" value="1"/>
</dbReference>
<evidence type="ECO:0000256" key="2">
    <source>
        <dbReference type="ARBA" id="ARBA00004174"/>
    </source>
</evidence>
<evidence type="ECO:0000256" key="6">
    <source>
        <dbReference type="ARBA" id="ARBA00022723"/>
    </source>
</evidence>
<keyword evidence="7" id="KW-0256">Endoplasmic reticulum</keyword>
<keyword evidence="9 14" id="KW-0560">Oxidoreductase</keyword>
<evidence type="ECO:0008006" key="18">
    <source>
        <dbReference type="Google" id="ProtNLM"/>
    </source>
</evidence>
<gene>
    <name evidence="16" type="ORF">PV327_009168</name>
</gene>
<dbReference type="Proteomes" id="UP001168972">
    <property type="component" value="Unassembled WGS sequence"/>
</dbReference>
<name>A0AA39FT81_MICHY</name>
<evidence type="ECO:0000256" key="4">
    <source>
        <dbReference type="ARBA" id="ARBA00010617"/>
    </source>
</evidence>
<dbReference type="AlphaFoldDB" id="A0AA39FT81"/>
<keyword evidence="15" id="KW-1133">Transmembrane helix</keyword>
<keyword evidence="6 13" id="KW-0479">Metal-binding</keyword>
<keyword evidence="5 13" id="KW-0349">Heme</keyword>
<evidence type="ECO:0000256" key="14">
    <source>
        <dbReference type="RuleBase" id="RU000461"/>
    </source>
</evidence>
<protein>
    <recommendedName>
        <fullName evidence="18">Cytochrome P450</fullName>
    </recommendedName>
</protein>
<dbReference type="FunFam" id="1.10.630.10:FF:000042">
    <property type="entry name" value="Cytochrome P450"/>
    <property type="match status" value="1"/>
</dbReference>
<keyword evidence="15" id="KW-0812">Transmembrane</keyword>
<dbReference type="InterPro" id="IPR036396">
    <property type="entry name" value="Cyt_P450_sf"/>
</dbReference>
<evidence type="ECO:0000256" key="7">
    <source>
        <dbReference type="ARBA" id="ARBA00022824"/>
    </source>
</evidence>
<dbReference type="PANTHER" id="PTHR24292">
    <property type="entry name" value="CYTOCHROME P450"/>
    <property type="match status" value="1"/>
</dbReference>
<evidence type="ECO:0000256" key="10">
    <source>
        <dbReference type="ARBA" id="ARBA00023004"/>
    </source>
</evidence>
<evidence type="ECO:0000256" key="12">
    <source>
        <dbReference type="ARBA" id="ARBA00023136"/>
    </source>
</evidence>
<dbReference type="PRINTS" id="PR00463">
    <property type="entry name" value="EP450I"/>
</dbReference>
<organism evidence="16 17">
    <name type="scientific">Microctonus hyperodae</name>
    <name type="common">Parasitoid wasp</name>
    <dbReference type="NCBI Taxonomy" id="165561"/>
    <lineage>
        <taxon>Eukaryota</taxon>
        <taxon>Metazoa</taxon>
        <taxon>Ecdysozoa</taxon>
        <taxon>Arthropoda</taxon>
        <taxon>Hexapoda</taxon>
        <taxon>Insecta</taxon>
        <taxon>Pterygota</taxon>
        <taxon>Neoptera</taxon>
        <taxon>Endopterygota</taxon>
        <taxon>Hymenoptera</taxon>
        <taxon>Apocrita</taxon>
        <taxon>Ichneumonoidea</taxon>
        <taxon>Braconidae</taxon>
        <taxon>Euphorinae</taxon>
        <taxon>Microctonus</taxon>
    </lineage>
</organism>
<comment type="caution">
    <text evidence="16">The sequence shown here is derived from an EMBL/GenBank/DDBJ whole genome shotgun (WGS) entry which is preliminary data.</text>
</comment>
<keyword evidence="17" id="KW-1185">Reference proteome</keyword>
<evidence type="ECO:0000256" key="11">
    <source>
        <dbReference type="ARBA" id="ARBA00023033"/>
    </source>
</evidence>
<accession>A0AA39FT81</accession>
<dbReference type="InterPro" id="IPR001128">
    <property type="entry name" value="Cyt_P450"/>
</dbReference>
<dbReference type="Pfam" id="PF00067">
    <property type="entry name" value="p450"/>
    <property type="match status" value="1"/>
</dbReference>
<evidence type="ECO:0000256" key="9">
    <source>
        <dbReference type="ARBA" id="ARBA00023002"/>
    </source>
</evidence>
<dbReference type="GO" id="GO:0004497">
    <property type="term" value="F:monooxygenase activity"/>
    <property type="evidence" value="ECO:0007669"/>
    <property type="project" value="UniProtKB-KW"/>
</dbReference>
<evidence type="ECO:0000256" key="8">
    <source>
        <dbReference type="ARBA" id="ARBA00022848"/>
    </source>
</evidence>
<comment type="similarity">
    <text evidence="4 14">Belongs to the cytochrome P450 family.</text>
</comment>
<dbReference type="InterPro" id="IPR017972">
    <property type="entry name" value="Cyt_P450_CS"/>
</dbReference>
<dbReference type="InterPro" id="IPR050476">
    <property type="entry name" value="Insect_CytP450_Detox"/>
</dbReference>
<dbReference type="GO" id="GO:0016705">
    <property type="term" value="F:oxidoreductase activity, acting on paired donors, with incorporation or reduction of molecular oxygen"/>
    <property type="evidence" value="ECO:0007669"/>
    <property type="project" value="InterPro"/>
</dbReference>
<dbReference type="CDD" id="cd11056">
    <property type="entry name" value="CYP6-like"/>
    <property type="match status" value="1"/>
</dbReference>
<dbReference type="GO" id="GO:0005789">
    <property type="term" value="C:endoplasmic reticulum membrane"/>
    <property type="evidence" value="ECO:0007669"/>
    <property type="project" value="UniProtKB-SubCell"/>
</dbReference>
<feature type="transmembrane region" description="Helical" evidence="15">
    <location>
        <begin position="6"/>
        <end position="23"/>
    </location>
</feature>
<sequence length="500" mass="57903">MAFDTIEILICVITLTIALYYYLTANYNFWKSRNVNGPKPLPFFGTFKDVILSKYSIGSYLKKVYDEFPNEPMIGIYTRNDPILVLNDMDLIKTILIKDFKSFIDRGISFQEKHEPLTAHLFNLEAKRWRPLRTKLTPVFTSGKLREMFYLLIECAKQLDIYINQVDGKCVDVREISARFTTDTIGVCAFGLQANALLDEKSTFRKMGKRVFDTSLKNIMKFRLRRFVPSLFKYIGGYLVDNELTNFFVDITRDTVEYRKKNNINRHDFIDLLMALRDEPSKVDDIELTDTLMAAQLFVFFVAGFETSSSTTSNCLFELALNHEVRDKLRKEIKEELSKTEGVMTYDGIKNMEYLDKVFNETIRKYPPVTSIMRKSTTPYTFPGTNVSIPVGTDVWIPIFGIQRDPKYFPNPEAFDPERFSEEAKKSRPQMAFLSFGEGPRNCIGARFGRMQTKVALVKILQNFTVEACDKTDRNYTIDPNTFLLSPKNGIYIKIFKQTI</sequence>
<proteinExistence type="inferred from homology"/>
<evidence type="ECO:0000256" key="13">
    <source>
        <dbReference type="PIRSR" id="PIRSR602401-1"/>
    </source>
</evidence>
<evidence type="ECO:0000256" key="3">
    <source>
        <dbReference type="ARBA" id="ARBA00004406"/>
    </source>
</evidence>
<dbReference type="InterPro" id="IPR002401">
    <property type="entry name" value="Cyt_P450_E_grp-I"/>
</dbReference>
<dbReference type="PANTHER" id="PTHR24292:SF54">
    <property type="entry name" value="CYP9F3-RELATED"/>
    <property type="match status" value="1"/>
</dbReference>
<feature type="binding site" description="axial binding residue" evidence="13">
    <location>
        <position position="443"/>
    </location>
    <ligand>
        <name>heme</name>
        <dbReference type="ChEBI" id="CHEBI:30413"/>
    </ligand>
    <ligandPart>
        <name>Fe</name>
        <dbReference type="ChEBI" id="CHEBI:18248"/>
    </ligandPart>
</feature>